<dbReference type="GO" id="GO:0016887">
    <property type="term" value="F:ATP hydrolysis activity"/>
    <property type="evidence" value="ECO:0007669"/>
    <property type="project" value="InterPro"/>
</dbReference>
<feature type="transmembrane region" description="Helical" evidence="15">
    <location>
        <begin position="155"/>
        <end position="176"/>
    </location>
</feature>
<evidence type="ECO:0000256" key="3">
    <source>
        <dbReference type="ARBA" id="ARBA00022448"/>
    </source>
</evidence>
<feature type="transmembrane region" description="Helical" evidence="15">
    <location>
        <begin position="671"/>
        <end position="694"/>
    </location>
</feature>
<feature type="compositionally biased region" description="Basic residues" evidence="16">
    <location>
        <begin position="1"/>
        <end position="13"/>
    </location>
</feature>
<evidence type="ECO:0000256" key="7">
    <source>
        <dbReference type="ARBA" id="ARBA00022723"/>
    </source>
</evidence>
<feature type="transmembrane region" description="Helical" evidence="15">
    <location>
        <begin position="700"/>
        <end position="718"/>
    </location>
</feature>
<dbReference type="SUPFAM" id="SSF81665">
    <property type="entry name" value="Calcium ATPase, transmembrane domain M"/>
    <property type="match status" value="1"/>
</dbReference>
<keyword evidence="11" id="KW-1278">Translocase</keyword>
<evidence type="ECO:0000256" key="5">
    <source>
        <dbReference type="ARBA" id="ARBA00022553"/>
    </source>
</evidence>
<dbReference type="InterPro" id="IPR023299">
    <property type="entry name" value="ATPase_P-typ_cyto_dom_N"/>
</dbReference>
<evidence type="ECO:0000256" key="15">
    <source>
        <dbReference type="RuleBase" id="RU362081"/>
    </source>
</evidence>
<evidence type="ECO:0000259" key="17">
    <source>
        <dbReference type="Pfam" id="PF00122"/>
    </source>
</evidence>
<evidence type="ECO:0000256" key="16">
    <source>
        <dbReference type="SAM" id="MobiDB-lite"/>
    </source>
</evidence>
<dbReference type="EMBL" id="U16659">
    <property type="protein sequence ID" value="AAA62114.1"/>
    <property type="molecule type" value="mRNA"/>
</dbReference>
<feature type="transmembrane region" description="Helical" evidence="15">
    <location>
        <begin position="92"/>
        <end position="117"/>
    </location>
</feature>
<accession>Q59370</accession>
<evidence type="ECO:0000256" key="12">
    <source>
        <dbReference type="ARBA" id="ARBA00022989"/>
    </source>
</evidence>
<dbReference type="NCBIfam" id="TIGR01512">
    <property type="entry name" value="ATPase-IB2_Cd"/>
    <property type="match status" value="1"/>
</dbReference>
<dbReference type="Gene3D" id="2.70.150.10">
    <property type="entry name" value="Calcium-transporting ATPase, cytoplasmic transduction domain A"/>
    <property type="match status" value="1"/>
</dbReference>
<sequence length="721" mass="78614">MIAYHIKKRRRHPMRDEHEHQHDHEHHQHQDHTAMSGHNMHHEHHEMAMTHDDHDASHTMRHDHAAMAHHHMHMSDDPGMAHMDMTDMGRRFWWSLALMVPIIIITPLMGMTFPFTLQFPGDTWVTAILATILYIVGTKPFFVGAKAELKAKRPAMMSLVSLSLLVTFWYSIYALVVNTFWPTAHVMDFFWEFATLTVIMLLGHRIETAATMEAGDATAKLRALLPNTAHVQHGDHFMDMPVSALKPDMVVQVLAGEAFPADGVILSGESQVDESLMTGESRLIDKKPGVSVVGGTINGNGTLLVKVTHVGAQSFIGKLQSTLAASQSAKSRVETIADQVASYLFWVALLIAGLSLMIWTPTHGLGFAINIAVTVLVIACPHALGLAVPLVIQRTKAIAATQGILIKNHKALSSANHLTYVLMDKTGTLTTGQFKVMQVVTDNFDQKEALGIMAALDAQSTHPLAQGIVSYAKQQQAPVLSATDVENMAGYGIAGMVNDKHYLLVSERYLKDHHIHYTPLVADGTIYYLLQHDHVVAAVAQGDEIKATTPTFINYLKAQHLIPILVTGDNAQVAQAVADQLGITEIHAQVSPQEKIALVKDYQKQGQVMMIGDGINDAPALAQADLSVAIGAGTQVAQAAADTVLIANQLPTIIDFLKLAKRADRKQIENLWWGAGYNIIALPLAAGALATFGIMLNPMIGAILMSLSTVIVALNAMTRKA</sequence>
<evidence type="ECO:0000256" key="9">
    <source>
        <dbReference type="ARBA" id="ARBA00022840"/>
    </source>
</evidence>
<keyword evidence="12 15" id="KW-1133">Transmembrane helix</keyword>
<keyword evidence="10" id="KW-0460">Magnesium</keyword>
<evidence type="ECO:0000256" key="4">
    <source>
        <dbReference type="ARBA" id="ARBA00022475"/>
    </source>
</evidence>
<dbReference type="GO" id="GO:0055070">
    <property type="term" value="P:copper ion homeostasis"/>
    <property type="evidence" value="ECO:0007669"/>
    <property type="project" value="TreeGrafter"/>
</dbReference>
<dbReference type="NCBIfam" id="TIGR01494">
    <property type="entry name" value="ATPase_P-type"/>
    <property type="match status" value="1"/>
</dbReference>
<dbReference type="PANTHER" id="PTHR43520:SF5">
    <property type="entry name" value="CATION-TRANSPORTING P-TYPE ATPASE-RELATED"/>
    <property type="match status" value="1"/>
</dbReference>
<evidence type="ECO:0000256" key="8">
    <source>
        <dbReference type="ARBA" id="ARBA00022741"/>
    </source>
</evidence>
<dbReference type="GO" id="GO:0005524">
    <property type="term" value="F:ATP binding"/>
    <property type="evidence" value="ECO:0007669"/>
    <property type="project" value="UniProtKB-UniRule"/>
</dbReference>
<evidence type="ECO:0000256" key="13">
    <source>
        <dbReference type="ARBA" id="ARBA00023065"/>
    </source>
</evidence>
<dbReference type="InterPro" id="IPR027256">
    <property type="entry name" value="P-typ_ATPase_IB"/>
</dbReference>
<gene>
    <name evidence="18" type="primary">HRA-2</name>
</gene>
<feature type="transmembrane region" description="Helical" evidence="15">
    <location>
        <begin position="123"/>
        <end position="143"/>
    </location>
</feature>
<dbReference type="InterPro" id="IPR059000">
    <property type="entry name" value="ATPase_P-type_domA"/>
</dbReference>
<dbReference type="NCBIfam" id="TIGR01511">
    <property type="entry name" value="ATPase-IB1_Cu"/>
    <property type="match status" value="1"/>
</dbReference>
<proteinExistence type="evidence at transcript level"/>
<keyword evidence="8 15" id="KW-0547">Nucleotide-binding</keyword>
<dbReference type="InterPro" id="IPR023298">
    <property type="entry name" value="ATPase_P-typ_TM_dom_sf"/>
</dbReference>
<feature type="transmembrane region" description="Helical" evidence="15">
    <location>
        <begin position="365"/>
        <end position="392"/>
    </location>
</feature>
<dbReference type="GO" id="GO:0005886">
    <property type="term" value="C:plasma membrane"/>
    <property type="evidence" value="ECO:0007669"/>
    <property type="project" value="UniProtKB-SubCell"/>
</dbReference>
<dbReference type="AlphaFoldDB" id="Q59370"/>
<evidence type="ECO:0000256" key="10">
    <source>
        <dbReference type="ARBA" id="ARBA00022842"/>
    </source>
</evidence>
<name>Q59370_ECOLX</name>
<keyword evidence="14 15" id="KW-0472">Membrane</keyword>
<dbReference type="PANTHER" id="PTHR43520">
    <property type="entry name" value="ATP7, ISOFORM B"/>
    <property type="match status" value="1"/>
</dbReference>
<dbReference type="Pfam" id="PF00702">
    <property type="entry name" value="Hydrolase"/>
    <property type="match status" value="1"/>
</dbReference>
<dbReference type="Pfam" id="PF00122">
    <property type="entry name" value="E1-E2_ATPase"/>
    <property type="match status" value="1"/>
</dbReference>
<dbReference type="InterPro" id="IPR018303">
    <property type="entry name" value="ATPase_P-typ_P_site"/>
</dbReference>
<dbReference type="Gene3D" id="3.40.50.1000">
    <property type="entry name" value="HAD superfamily/HAD-like"/>
    <property type="match status" value="1"/>
</dbReference>
<feature type="region of interest" description="Disordered" evidence="16">
    <location>
        <begin position="1"/>
        <end position="35"/>
    </location>
</feature>
<dbReference type="PRINTS" id="PR00119">
    <property type="entry name" value="CATATPASE"/>
</dbReference>
<organism evidence="18">
    <name type="scientific">Escherichia coli</name>
    <dbReference type="NCBI Taxonomy" id="562"/>
    <lineage>
        <taxon>Bacteria</taxon>
        <taxon>Pseudomonadati</taxon>
        <taxon>Pseudomonadota</taxon>
        <taxon>Gammaproteobacteria</taxon>
        <taxon>Enterobacterales</taxon>
        <taxon>Enterobacteriaceae</taxon>
        <taxon>Escherichia</taxon>
    </lineage>
</organism>
<dbReference type="GO" id="GO:0005507">
    <property type="term" value="F:copper ion binding"/>
    <property type="evidence" value="ECO:0007669"/>
    <property type="project" value="TreeGrafter"/>
</dbReference>
<evidence type="ECO:0000313" key="18">
    <source>
        <dbReference type="EMBL" id="AAA62114.1"/>
    </source>
</evidence>
<dbReference type="InterPro" id="IPR036412">
    <property type="entry name" value="HAD-like_sf"/>
</dbReference>
<dbReference type="InterPro" id="IPR023214">
    <property type="entry name" value="HAD_sf"/>
</dbReference>
<keyword evidence="9 15" id="KW-0067">ATP-binding</keyword>
<dbReference type="PRINTS" id="PR00120">
    <property type="entry name" value="HATPASE"/>
</dbReference>
<dbReference type="InterPro" id="IPR008250">
    <property type="entry name" value="ATPase_P-typ_transduc_dom_A_sf"/>
</dbReference>
<comment type="subcellular location">
    <subcellularLocation>
        <location evidence="1">Cell membrane</location>
        <topology evidence="1">Multi-pass membrane protein</topology>
    </subcellularLocation>
</comment>
<keyword evidence="5" id="KW-0597">Phosphoprotein</keyword>
<evidence type="ECO:0000256" key="14">
    <source>
        <dbReference type="ARBA" id="ARBA00023136"/>
    </source>
</evidence>
<comment type="similarity">
    <text evidence="2 15">Belongs to the cation transport ATPase (P-type) (TC 3.A.3) family. Type IB subfamily.</text>
</comment>
<feature type="compositionally biased region" description="Basic and acidic residues" evidence="16">
    <location>
        <begin position="14"/>
        <end position="32"/>
    </location>
</feature>
<reference evidence="18" key="1">
    <citation type="journal article" date="1994" name="Biochem. Biophys. Res. Commun.">
        <title>Novel bacterial P-type ATPases with histidine rich heavy metal associated sequences.</title>
        <authorList>
            <person name="Trenor C.C."/>
            <person name="Lin W."/>
            <person name="Andrews N.C."/>
        </authorList>
    </citation>
    <scope>NUCLEOTIDE SEQUENCE</scope>
</reference>
<dbReference type="InterPro" id="IPR001757">
    <property type="entry name" value="P_typ_ATPase"/>
</dbReference>
<feature type="transmembrane region" description="Helical" evidence="15">
    <location>
        <begin position="340"/>
        <end position="359"/>
    </location>
</feature>
<dbReference type="SUPFAM" id="SSF56784">
    <property type="entry name" value="HAD-like"/>
    <property type="match status" value="1"/>
</dbReference>
<keyword evidence="4 15" id="KW-1003">Cell membrane</keyword>
<keyword evidence="3" id="KW-0813">Transport</keyword>
<protein>
    <submittedName>
        <fullName evidence="18">Histidine rich P type ATPase</fullName>
    </submittedName>
</protein>
<keyword evidence="13" id="KW-0406">Ion transport</keyword>
<feature type="transmembrane region" description="Helical" evidence="15">
    <location>
        <begin position="182"/>
        <end position="202"/>
    </location>
</feature>
<dbReference type="SUPFAM" id="SSF81653">
    <property type="entry name" value="Calcium ATPase, transduction domain A"/>
    <property type="match status" value="1"/>
</dbReference>
<dbReference type="CDD" id="cd07552">
    <property type="entry name" value="P-type_ATPase_Cu-like"/>
    <property type="match status" value="1"/>
</dbReference>
<evidence type="ECO:0000256" key="2">
    <source>
        <dbReference type="ARBA" id="ARBA00006024"/>
    </source>
</evidence>
<dbReference type="NCBIfam" id="TIGR01525">
    <property type="entry name" value="ATPase-IB_hvy"/>
    <property type="match status" value="1"/>
</dbReference>
<feature type="domain" description="P-type ATPase A" evidence="17">
    <location>
        <begin position="224"/>
        <end position="322"/>
    </location>
</feature>
<evidence type="ECO:0000256" key="6">
    <source>
        <dbReference type="ARBA" id="ARBA00022692"/>
    </source>
</evidence>
<evidence type="ECO:0000256" key="11">
    <source>
        <dbReference type="ARBA" id="ARBA00022967"/>
    </source>
</evidence>
<dbReference type="GO" id="GO:0043682">
    <property type="term" value="F:P-type divalent copper transporter activity"/>
    <property type="evidence" value="ECO:0007669"/>
    <property type="project" value="TreeGrafter"/>
</dbReference>
<dbReference type="PROSITE" id="PS00154">
    <property type="entry name" value="ATPASE_E1_E2"/>
    <property type="match status" value="1"/>
</dbReference>
<keyword evidence="7 15" id="KW-0479">Metal-binding</keyword>
<dbReference type="Gene3D" id="3.40.1110.10">
    <property type="entry name" value="Calcium-transporting ATPase, cytoplasmic domain N"/>
    <property type="match status" value="1"/>
</dbReference>
<dbReference type="PIR" id="JC2465">
    <property type="entry name" value="JC2465"/>
</dbReference>
<evidence type="ECO:0000256" key="1">
    <source>
        <dbReference type="ARBA" id="ARBA00004651"/>
    </source>
</evidence>
<keyword evidence="6 15" id="KW-0812">Transmembrane</keyword>